<comment type="caution">
    <text evidence="3">The sequence shown here is derived from an EMBL/GenBank/DDBJ whole genome shotgun (WGS) entry which is preliminary data.</text>
</comment>
<evidence type="ECO:0000256" key="1">
    <source>
        <dbReference type="SAM" id="MobiDB-lite"/>
    </source>
</evidence>
<dbReference type="CTD" id="78778054"/>
<feature type="region of interest" description="Disordered" evidence="1">
    <location>
        <begin position="121"/>
        <end position="143"/>
    </location>
</feature>
<name>A0A6A5G440_CAERE</name>
<accession>A0A6A5G440</accession>
<evidence type="ECO:0000256" key="2">
    <source>
        <dbReference type="SAM" id="Phobius"/>
    </source>
</evidence>
<gene>
    <name evidence="3" type="ORF">GCK72_026168</name>
</gene>
<dbReference type="KEGG" id="crq:GCK72_026168"/>
<keyword evidence="2" id="KW-1133">Transmembrane helix</keyword>
<keyword evidence="2" id="KW-0812">Transmembrane</keyword>
<dbReference type="Proteomes" id="UP000483820">
    <property type="component" value="Chromosome X"/>
</dbReference>
<reference evidence="3 4" key="1">
    <citation type="submission" date="2019-12" db="EMBL/GenBank/DDBJ databases">
        <title>Chromosome-level assembly of the Caenorhabditis remanei genome.</title>
        <authorList>
            <person name="Teterina A.A."/>
            <person name="Willis J.H."/>
            <person name="Phillips P.C."/>
        </authorList>
    </citation>
    <scope>NUCLEOTIDE SEQUENCE [LARGE SCALE GENOMIC DNA]</scope>
    <source>
        <strain evidence="3 4">PX506</strain>
        <tissue evidence="3">Whole organism</tissue>
    </source>
</reference>
<dbReference type="EMBL" id="WUAV01000006">
    <property type="protein sequence ID" value="KAF1749700.1"/>
    <property type="molecule type" value="Genomic_DNA"/>
</dbReference>
<evidence type="ECO:0000313" key="4">
    <source>
        <dbReference type="Proteomes" id="UP000483820"/>
    </source>
</evidence>
<feature type="transmembrane region" description="Helical" evidence="2">
    <location>
        <begin position="58"/>
        <end position="82"/>
    </location>
</feature>
<evidence type="ECO:0000313" key="3">
    <source>
        <dbReference type="EMBL" id="KAF1749700.1"/>
    </source>
</evidence>
<sequence length="143" mass="15935">MFHGFDESEDCPRFAGSRVATGRCSDFTSSTMAAPILANHPQKFFILSVFRLARRGRISGVCTIGFPFFAFFVDFSLAFWFVQSGISSGNVTFLATRGRAATSETGGNISHITRYRVQSQDFKKREPSPRLAGETRGESRQQF</sequence>
<proteinExistence type="predicted"/>
<organism evidence="3 4">
    <name type="scientific">Caenorhabditis remanei</name>
    <name type="common">Caenorhabditis vulgaris</name>
    <dbReference type="NCBI Taxonomy" id="31234"/>
    <lineage>
        <taxon>Eukaryota</taxon>
        <taxon>Metazoa</taxon>
        <taxon>Ecdysozoa</taxon>
        <taxon>Nematoda</taxon>
        <taxon>Chromadorea</taxon>
        <taxon>Rhabditida</taxon>
        <taxon>Rhabditina</taxon>
        <taxon>Rhabditomorpha</taxon>
        <taxon>Rhabditoidea</taxon>
        <taxon>Rhabditidae</taxon>
        <taxon>Peloderinae</taxon>
        <taxon>Caenorhabditis</taxon>
    </lineage>
</organism>
<dbReference type="RefSeq" id="XP_053580269.1">
    <property type="nucleotide sequence ID" value="XM_053736703.1"/>
</dbReference>
<dbReference type="AlphaFoldDB" id="A0A6A5G440"/>
<keyword evidence="2" id="KW-0472">Membrane</keyword>
<protein>
    <submittedName>
        <fullName evidence="3">Uncharacterized protein</fullName>
    </submittedName>
</protein>
<dbReference type="GeneID" id="78778054"/>